<keyword evidence="2" id="KW-1185">Reference proteome</keyword>
<protein>
    <submittedName>
        <fullName evidence="1">16368_t:CDS:1</fullName>
    </submittedName>
</protein>
<proteinExistence type="predicted"/>
<organism evidence="1 2">
    <name type="scientific">Dentiscutata heterogama</name>
    <dbReference type="NCBI Taxonomy" id="1316150"/>
    <lineage>
        <taxon>Eukaryota</taxon>
        <taxon>Fungi</taxon>
        <taxon>Fungi incertae sedis</taxon>
        <taxon>Mucoromycota</taxon>
        <taxon>Glomeromycotina</taxon>
        <taxon>Glomeromycetes</taxon>
        <taxon>Diversisporales</taxon>
        <taxon>Gigasporaceae</taxon>
        <taxon>Dentiscutata</taxon>
    </lineage>
</organism>
<name>A0ACA9KFW7_9GLOM</name>
<dbReference type="Proteomes" id="UP000789702">
    <property type="component" value="Unassembled WGS sequence"/>
</dbReference>
<accession>A0ACA9KFW7</accession>
<reference evidence="1" key="1">
    <citation type="submission" date="2021-06" db="EMBL/GenBank/DDBJ databases">
        <authorList>
            <person name="Kallberg Y."/>
            <person name="Tangrot J."/>
            <person name="Rosling A."/>
        </authorList>
    </citation>
    <scope>NUCLEOTIDE SEQUENCE</scope>
    <source>
        <strain evidence="1">IL203A</strain>
    </source>
</reference>
<gene>
    <name evidence="1" type="ORF">DHETER_LOCUS1743</name>
</gene>
<evidence type="ECO:0000313" key="1">
    <source>
        <dbReference type="EMBL" id="CAG8471698.1"/>
    </source>
</evidence>
<dbReference type="EMBL" id="CAJVPU010001120">
    <property type="protein sequence ID" value="CAG8471698.1"/>
    <property type="molecule type" value="Genomic_DNA"/>
</dbReference>
<evidence type="ECO:0000313" key="2">
    <source>
        <dbReference type="Proteomes" id="UP000789702"/>
    </source>
</evidence>
<comment type="caution">
    <text evidence="1">The sequence shown here is derived from an EMBL/GenBank/DDBJ whole genome shotgun (WGS) entry which is preliminary data.</text>
</comment>
<sequence length="95" mass="11010">MKEKKEKNKSLCTTSNNDLKLSYPIDKQYNTVDRIPGRKTSQNGSYESVNDRQQKQQRDLVAQYLVKETNLPLCTNKFLTADSSKLLDQQSEDYC</sequence>
<feature type="non-terminal residue" evidence="1">
    <location>
        <position position="95"/>
    </location>
</feature>